<dbReference type="EMBL" id="QYZD01000021">
    <property type="protein sequence ID" value="RJG21760.1"/>
    <property type="molecule type" value="Genomic_DNA"/>
</dbReference>
<sequence length="132" mass="13938">MLRKGAGQQPASVIVKEEGNELTVSVSDPTKNQGSLILEIDKPGFEVLSKSDTVTVLGTSPTIQLKVNAAGSLGTAHQVKLTYDAEAPVYFSPVQDEQLAPIADAFVWDGANANTNFGSSTYLVRGRAAIVF</sequence>
<evidence type="ECO:0000313" key="3">
    <source>
        <dbReference type="Proteomes" id="UP000266177"/>
    </source>
</evidence>
<reference evidence="2 3" key="1">
    <citation type="submission" date="2018-09" db="EMBL/GenBank/DDBJ databases">
        <title>Paenibacillus SK2017-BO5.</title>
        <authorList>
            <person name="Piskunova J.V."/>
            <person name="Dubiley S.A."/>
            <person name="Severinov K.V."/>
        </authorList>
    </citation>
    <scope>NUCLEOTIDE SEQUENCE [LARGE SCALE GENOMIC DNA]</scope>
    <source>
        <strain evidence="2 3">BO5</strain>
    </source>
</reference>
<evidence type="ECO:0000259" key="1">
    <source>
        <dbReference type="Pfam" id="PF02884"/>
    </source>
</evidence>
<dbReference type="InterPro" id="IPR004103">
    <property type="entry name" value="Lyase_8_C"/>
</dbReference>
<dbReference type="GO" id="GO:0005576">
    <property type="term" value="C:extracellular region"/>
    <property type="evidence" value="ECO:0007669"/>
    <property type="project" value="InterPro"/>
</dbReference>
<comment type="caution">
    <text evidence="2">The sequence shown here is derived from an EMBL/GenBank/DDBJ whole genome shotgun (WGS) entry which is preliminary data.</text>
</comment>
<protein>
    <recommendedName>
        <fullName evidence="1">Polysaccharide lyase family 8 C-terminal domain-containing protein</fullName>
    </recommendedName>
</protein>
<accession>A0A3A3GDA6</accession>
<proteinExistence type="predicted"/>
<organism evidence="2 3">
    <name type="scientific">Paenibacillus thiaminolyticus</name>
    <name type="common">Bacillus thiaminolyticus</name>
    <dbReference type="NCBI Taxonomy" id="49283"/>
    <lineage>
        <taxon>Bacteria</taxon>
        <taxon>Bacillati</taxon>
        <taxon>Bacillota</taxon>
        <taxon>Bacilli</taxon>
        <taxon>Bacillales</taxon>
        <taxon>Paenibacillaceae</taxon>
        <taxon>Paenibacillus</taxon>
    </lineage>
</organism>
<name>A0A3A3GDA6_PANTH</name>
<dbReference type="AlphaFoldDB" id="A0A3A3GDA6"/>
<dbReference type="Proteomes" id="UP000266177">
    <property type="component" value="Unassembled WGS sequence"/>
</dbReference>
<evidence type="ECO:0000313" key="2">
    <source>
        <dbReference type="EMBL" id="RJG21760.1"/>
    </source>
</evidence>
<dbReference type="SUPFAM" id="SSF49863">
    <property type="entry name" value="Hyaluronate lyase-like, C-terminal domain"/>
    <property type="match status" value="1"/>
</dbReference>
<dbReference type="InterPro" id="IPR011071">
    <property type="entry name" value="Lyase_8-like_C"/>
</dbReference>
<dbReference type="Pfam" id="PF02884">
    <property type="entry name" value="Lyase_8_C"/>
    <property type="match status" value="1"/>
</dbReference>
<dbReference type="GO" id="GO:0005975">
    <property type="term" value="P:carbohydrate metabolic process"/>
    <property type="evidence" value="ECO:0007669"/>
    <property type="project" value="InterPro"/>
</dbReference>
<feature type="domain" description="Polysaccharide lyase family 8 C-terminal" evidence="1">
    <location>
        <begin position="9"/>
        <end position="35"/>
    </location>
</feature>
<dbReference type="Gene3D" id="2.60.220.10">
    <property type="entry name" value="Polysaccharide lyase family 8-like, C-terminal"/>
    <property type="match status" value="1"/>
</dbReference>
<dbReference type="GO" id="GO:0016829">
    <property type="term" value="F:lyase activity"/>
    <property type="evidence" value="ECO:0007669"/>
    <property type="project" value="InterPro"/>
</dbReference>
<gene>
    <name evidence="2" type="ORF">DQX05_20375</name>
</gene>